<reference evidence="6 7" key="2">
    <citation type="journal article" date="2011" name="ISME J.">
        <title>RNA-seq reveals cooperative metabolic interactions between two termite-gut spirochete species in co-culture.</title>
        <authorList>
            <person name="Rosenthal A.Z."/>
            <person name="Matson E.G."/>
            <person name="Eldar A."/>
            <person name="Leadbetter J.R."/>
        </authorList>
    </citation>
    <scope>NUCLEOTIDE SEQUENCE [LARGE SCALE GENOMIC DNA]</scope>
    <source>
        <strain evidence="7">ATCC BAA-887 / DSM 12427 / ZAS-2</strain>
    </source>
</reference>
<dbReference type="RefSeq" id="WP_015707892.1">
    <property type="nucleotide sequence ID" value="NC_015578.1"/>
</dbReference>
<evidence type="ECO:0000256" key="4">
    <source>
        <dbReference type="SAM" id="SignalP"/>
    </source>
</evidence>
<evidence type="ECO:0000313" key="7">
    <source>
        <dbReference type="Proteomes" id="UP000009223"/>
    </source>
</evidence>
<dbReference type="PROSITE" id="PS51257">
    <property type="entry name" value="PROKAR_LIPOPROTEIN"/>
    <property type="match status" value="1"/>
</dbReference>
<accession>F5YHZ5</accession>
<evidence type="ECO:0000259" key="5">
    <source>
        <dbReference type="Pfam" id="PF14257"/>
    </source>
</evidence>
<feature type="domain" description="DUF4349" evidence="5">
    <location>
        <begin position="63"/>
        <end position="265"/>
    </location>
</feature>
<reference evidence="7" key="1">
    <citation type="submission" date="2009-12" db="EMBL/GenBank/DDBJ databases">
        <title>Complete sequence of Treponema primitia strain ZAS-2.</title>
        <authorList>
            <person name="Tetu S.G."/>
            <person name="Matson E."/>
            <person name="Ren Q."/>
            <person name="Seshadri R."/>
            <person name="Elbourne L."/>
            <person name="Hassan K.A."/>
            <person name="Durkin A."/>
            <person name="Radune D."/>
            <person name="Mohamoud Y."/>
            <person name="Shay R."/>
            <person name="Jin S."/>
            <person name="Zhang X."/>
            <person name="Lucey K."/>
            <person name="Ballor N.R."/>
            <person name="Ottesen E."/>
            <person name="Rosenthal R."/>
            <person name="Allen A."/>
            <person name="Leadbetter J.R."/>
            <person name="Paulsen I.T."/>
        </authorList>
    </citation>
    <scope>NUCLEOTIDE SEQUENCE [LARGE SCALE GENOMIC DNA]</scope>
    <source>
        <strain evidence="7">ATCC BAA-887 / DSM 12427 / ZAS-2</strain>
    </source>
</reference>
<protein>
    <submittedName>
        <fullName evidence="6">Putative lipoprotein</fullName>
    </submittedName>
</protein>
<evidence type="ECO:0000256" key="1">
    <source>
        <dbReference type="SAM" id="Coils"/>
    </source>
</evidence>
<keyword evidence="1" id="KW-0175">Coiled coil</keyword>
<dbReference type="InterPro" id="IPR025645">
    <property type="entry name" value="DUF4349"/>
</dbReference>
<evidence type="ECO:0000256" key="2">
    <source>
        <dbReference type="SAM" id="MobiDB-lite"/>
    </source>
</evidence>
<dbReference type="eggNOG" id="COG1196">
    <property type="taxonomic scope" value="Bacteria"/>
</dbReference>
<feature type="transmembrane region" description="Helical" evidence="3">
    <location>
        <begin position="242"/>
        <end position="268"/>
    </location>
</feature>
<name>F5YHZ5_TREPZ</name>
<dbReference type="Proteomes" id="UP000009223">
    <property type="component" value="Chromosome"/>
</dbReference>
<feature type="region of interest" description="Disordered" evidence="2">
    <location>
        <begin position="42"/>
        <end position="61"/>
    </location>
</feature>
<sequence length="299" mass="32187">MGKFGLIFLVAVIFSGGCSARGGAPGGEFAYAKSSVQAADQREASLADSGESGAGTGNVPERQKLVKRADIRLRVEDPAATDAVITAVMEKYGAYASSTNINENFRDYTIRLPSASYDSLLAEMSGLGRLLHRSENAEDVTLRYYDLEGRLATKRELLKTFQSYLGKAKDIEEILSVESRIAELQDEIDGTGKELRYLANLVDFATLELSITGPVSNSYSAPGLGERFLALFSGFSEFASTVLVVLMGIVIYGIPSILILTLLFWILFGRIGLLKKLLLAASGRSGSAKRNSGESAARE</sequence>
<organism evidence="6 7">
    <name type="scientific">Treponema primitia (strain ATCC BAA-887 / DSM 12427 / ZAS-2)</name>
    <dbReference type="NCBI Taxonomy" id="545694"/>
    <lineage>
        <taxon>Bacteria</taxon>
        <taxon>Pseudomonadati</taxon>
        <taxon>Spirochaetota</taxon>
        <taxon>Spirochaetia</taxon>
        <taxon>Spirochaetales</taxon>
        <taxon>Treponemataceae</taxon>
        <taxon>Treponema</taxon>
    </lineage>
</organism>
<dbReference type="KEGG" id="tpi:TREPR_2310"/>
<dbReference type="AlphaFoldDB" id="F5YHZ5"/>
<feature type="chain" id="PRO_5003329720" evidence="4">
    <location>
        <begin position="21"/>
        <end position="299"/>
    </location>
</feature>
<keyword evidence="7" id="KW-1185">Reference proteome</keyword>
<proteinExistence type="predicted"/>
<dbReference type="EMBL" id="CP001843">
    <property type="protein sequence ID" value="AEF86815.1"/>
    <property type="molecule type" value="Genomic_DNA"/>
</dbReference>
<dbReference type="STRING" id="545694.TREPR_2310"/>
<dbReference type="Pfam" id="PF14257">
    <property type="entry name" value="DUF4349"/>
    <property type="match status" value="1"/>
</dbReference>
<keyword evidence="3" id="KW-0472">Membrane</keyword>
<keyword evidence="3" id="KW-1133">Transmembrane helix</keyword>
<feature type="coiled-coil region" evidence="1">
    <location>
        <begin position="167"/>
        <end position="194"/>
    </location>
</feature>
<dbReference type="HOGENOM" id="CLU_046535_1_0_12"/>
<keyword evidence="3" id="KW-0812">Transmembrane</keyword>
<gene>
    <name evidence="6" type="ordered locus">TREPR_2310</name>
</gene>
<evidence type="ECO:0000313" key="6">
    <source>
        <dbReference type="EMBL" id="AEF86815.1"/>
    </source>
</evidence>
<keyword evidence="6" id="KW-0449">Lipoprotein</keyword>
<keyword evidence="4" id="KW-0732">Signal</keyword>
<dbReference type="OrthoDB" id="360126at2"/>
<evidence type="ECO:0000256" key="3">
    <source>
        <dbReference type="SAM" id="Phobius"/>
    </source>
</evidence>
<feature type="signal peptide" evidence="4">
    <location>
        <begin position="1"/>
        <end position="20"/>
    </location>
</feature>